<protein>
    <submittedName>
        <fullName evidence="2">Uncharacterized protein</fullName>
    </submittedName>
</protein>
<proteinExistence type="predicted"/>
<sequence>MSQNVLQFYLLPLILENPIIPILITFNSKVRVSFPAF</sequence>
<dbReference type="EMBL" id="GBXM01094883">
    <property type="protein sequence ID" value="JAH13694.1"/>
    <property type="molecule type" value="Transcribed_RNA"/>
</dbReference>
<evidence type="ECO:0000256" key="1">
    <source>
        <dbReference type="SAM" id="Phobius"/>
    </source>
</evidence>
<reference evidence="2" key="2">
    <citation type="journal article" date="2015" name="Fish Shellfish Immunol.">
        <title>Early steps in the European eel (Anguilla anguilla)-Vibrio vulnificus interaction in the gills: Role of the RtxA13 toxin.</title>
        <authorList>
            <person name="Callol A."/>
            <person name="Pajuelo D."/>
            <person name="Ebbesson L."/>
            <person name="Teles M."/>
            <person name="MacKenzie S."/>
            <person name="Amaro C."/>
        </authorList>
    </citation>
    <scope>NUCLEOTIDE SEQUENCE</scope>
</reference>
<name>A0A0E9QA87_ANGAN</name>
<organism evidence="2">
    <name type="scientific">Anguilla anguilla</name>
    <name type="common">European freshwater eel</name>
    <name type="synonym">Muraena anguilla</name>
    <dbReference type="NCBI Taxonomy" id="7936"/>
    <lineage>
        <taxon>Eukaryota</taxon>
        <taxon>Metazoa</taxon>
        <taxon>Chordata</taxon>
        <taxon>Craniata</taxon>
        <taxon>Vertebrata</taxon>
        <taxon>Euteleostomi</taxon>
        <taxon>Actinopterygii</taxon>
        <taxon>Neopterygii</taxon>
        <taxon>Teleostei</taxon>
        <taxon>Anguilliformes</taxon>
        <taxon>Anguillidae</taxon>
        <taxon>Anguilla</taxon>
    </lineage>
</organism>
<reference evidence="2" key="1">
    <citation type="submission" date="2014-11" db="EMBL/GenBank/DDBJ databases">
        <authorList>
            <person name="Amaro Gonzalez C."/>
        </authorList>
    </citation>
    <scope>NUCLEOTIDE SEQUENCE</scope>
</reference>
<dbReference type="EMBL" id="GBXM01095689">
    <property type="protein sequence ID" value="JAH12888.1"/>
    <property type="molecule type" value="Transcribed_RNA"/>
</dbReference>
<accession>A0A0E9QA87</accession>
<evidence type="ECO:0000313" key="2">
    <source>
        <dbReference type="EMBL" id="JAH13694.1"/>
    </source>
</evidence>
<dbReference type="AlphaFoldDB" id="A0A0E9QA87"/>
<feature type="transmembrane region" description="Helical" evidence="1">
    <location>
        <begin position="6"/>
        <end position="26"/>
    </location>
</feature>
<keyword evidence="1" id="KW-0472">Membrane</keyword>
<keyword evidence="1" id="KW-1133">Transmembrane helix</keyword>
<keyword evidence="1" id="KW-0812">Transmembrane</keyword>